<name>A0AAD5WHR3_PARTN</name>
<dbReference type="Pfam" id="PF00069">
    <property type="entry name" value="Pkinase"/>
    <property type="match status" value="1"/>
</dbReference>
<dbReference type="GO" id="GO:0005524">
    <property type="term" value="F:ATP binding"/>
    <property type="evidence" value="ECO:0007669"/>
    <property type="project" value="UniProtKB-UniRule"/>
</dbReference>
<dbReference type="EMBL" id="JAHQIW010006710">
    <property type="protein sequence ID" value="KAJ1369968.1"/>
    <property type="molecule type" value="Genomic_DNA"/>
</dbReference>
<dbReference type="Gene3D" id="3.30.200.20">
    <property type="entry name" value="Phosphorylase Kinase, domain 1"/>
    <property type="match status" value="1"/>
</dbReference>
<evidence type="ECO:0000259" key="2">
    <source>
        <dbReference type="PROSITE" id="PS50011"/>
    </source>
</evidence>
<accession>A0AAD5WHR3</accession>
<evidence type="ECO:0000256" key="1">
    <source>
        <dbReference type="PROSITE-ProRule" id="PRU10141"/>
    </source>
</evidence>
<sequence length="134" mass="15144">MRNSEDSGMGFKAGTIIKSSRANYVVVQLLGKGGFGAVYKVHDEIDTTKVYAMKVEKKTEQRRHSKLRMEIAILKLMAVQRKQAHFTSIVDRGKSDTFFFLVMQLVGKSLADLKATRPNKVRPPTFFAVIEDFT</sequence>
<dbReference type="AlphaFoldDB" id="A0AAD5WHR3"/>
<evidence type="ECO:0000313" key="4">
    <source>
        <dbReference type="Proteomes" id="UP001196413"/>
    </source>
</evidence>
<dbReference type="PANTHER" id="PTHR11909">
    <property type="entry name" value="CASEIN KINASE-RELATED"/>
    <property type="match status" value="1"/>
</dbReference>
<gene>
    <name evidence="3" type="ORF">KIN20_031588</name>
</gene>
<dbReference type="GO" id="GO:0004672">
    <property type="term" value="F:protein kinase activity"/>
    <property type="evidence" value="ECO:0007669"/>
    <property type="project" value="InterPro"/>
</dbReference>
<evidence type="ECO:0000313" key="3">
    <source>
        <dbReference type="EMBL" id="KAJ1369968.1"/>
    </source>
</evidence>
<comment type="caution">
    <text evidence="3">The sequence shown here is derived from an EMBL/GenBank/DDBJ whole genome shotgun (WGS) entry which is preliminary data.</text>
</comment>
<dbReference type="SUPFAM" id="SSF56112">
    <property type="entry name" value="Protein kinase-like (PK-like)"/>
    <property type="match status" value="1"/>
</dbReference>
<feature type="binding site" evidence="1">
    <location>
        <position position="54"/>
    </location>
    <ligand>
        <name>ATP</name>
        <dbReference type="ChEBI" id="CHEBI:30616"/>
    </ligand>
</feature>
<dbReference type="InterPro" id="IPR011009">
    <property type="entry name" value="Kinase-like_dom_sf"/>
</dbReference>
<organism evidence="3 4">
    <name type="scientific">Parelaphostrongylus tenuis</name>
    <name type="common">Meningeal worm</name>
    <dbReference type="NCBI Taxonomy" id="148309"/>
    <lineage>
        <taxon>Eukaryota</taxon>
        <taxon>Metazoa</taxon>
        <taxon>Ecdysozoa</taxon>
        <taxon>Nematoda</taxon>
        <taxon>Chromadorea</taxon>
        <taxon>Rhabditida</taxon>
        <taxon>Rhabditina</taxon>
        <taxon>Rhabditomorpha</taxon>
        <taxon>Strongyloidea</taxon>
        <taxon>Metastrongylidae</taxon>
        <taxon>Parelaphostrongylus</taxon>
    </lineage>
</organism>
<dbReference type="PROSITE" id="PS50011">
    <property type="entry name" value="PROTEIN_KINASE_DOM"/>
    <property type="match status" value="1"/>
</dbReference>
<keyword evidence="1" id="KW-0547">Nucleotide-binding</keyword>
<dbReference type="InterPro" id="IPR017441">
    <property type="entry name" value="Protein_kinase_ATP_BS"/>
</dbReference>
<reference evidence="3" key="1">
    <citation type="submission" date="2021-06" db="EMBL/GenBank/DDBJ databases">
        <title>Parelaphostrongylus tenuis whole genome reference sequence.</title>
        <authorList>
            <person name="Garwood T.J."/>
            <person name="Larsen P.A."/>
            <person name="Fountain-Jones N.M."/>
            <person name="Garbe J.R."/>
            <person name="Macchietto M.G."/>
            <person name="Kania S.A."/>
            <person name="Gerhold R.W."/>
            <person name="Richards J.E."/>
            <person name="Wolf T.M."/>
        </authorList>
    </citation>
    <scope>NUCLEOTIDE SEQUENCE</scope>
    <source>
        <strain evidence="3">MNPRO001-30</strain>
        <tissue evidence="3">Meninges</tissue>
    </source>
</reference>
<keyword evidence="4" id="KW-1185">Reference proteome</keyword>
<feature type="domain" description="Protein kinase" evidence="2">
    <location>
        <begin position="24"/>
        <end position="134"/>
    </location>
</feature>
<dbReference type="Proteomes" id="UP001196413">
    <property type="component" value="Unassembled WGS sequence"/>
</dbReference>
<dbReference type="PROSITE" id="PS00107">
    <property type="entry name" value="PROTEIN_KINASE_ATP"/>
    <property type="match status" value="1"/>
</dbReference>
<proteinExistence type="predicted"/>
<protein>
    <recommendedName>
        <fullName evidence="2">Protein kinase domain-containing protein</fullName>
    </recommendedName>
</protein>
<dbReference type="InterPro" id="IPR000719">
    <property type="entry name" value="Prot_kinase_dom"/>
</dbReference>
<dbReference type="InterPro" id="IPR050235">
    <property type="entry name" value="CK1_Ser-Thr_kinase"/>
</dbReference>
<keyword evidence="1" id="KW-0067">ATP-binding</keyword>